<protein>
    <submittedName>
        <fullName evidence="1">Uncharacterized protein</fullName>
    </submittedName>
</protein>
<keyword evidence="1" id="KW-0614">Plasmid</keyword>
<dbReference type="RefSeq" id="WP_339098243.1">
    <property type="nucleotide sequence ID" value="NZ_CP149785.1"/>
</dbReference>
<accession>A0AAU6Q8X9</accession>
<geneLocation type="plasmid" evidence="1">
    <name>p2</name>
</geneLocation>
<dbReference type="EMBL" id="CP149785">
    <property type="protein sequence ID" value="WYF46743.1"/>
    <property type="molecule type" value="Genomic_DNA"/>
</dbReference>
<name>A0AAU6Q8X9_9DEIO</name>
<evidence type="ECO:0000313" key="1">
    <source>
        <dbReference type="EMBL" id="WYF46743.1"/>
    </source>
</evidence>
<reference evidence="1" key="1">
    <citation type="submission" date="2024-03" db="EMBL/GenBank/DDBJ databases">
        <title>Deinococcus weizhi sp. nov., isolated from human skin.</title>
        <authorList>
            <person name="Wei Z."/>
            <person name="Tian F."/>
            <person name="Yang C."/>
            <person name="Xin L.T."/>
            <person name="Wen Z.J."/>
            <person name="Lan K.C."/>
            <person name="Yu L."/>
            <person name="Zhe W."/>
            <person name="Dan F.D."/>
            <person name="Jun W."/>
            <person name="Rui Z."/>
            <person name="Yong X.J."/>
            <person name="Ting Y."/>
            <person name="Wei X."/>
            <person name="Xu Z.G."/>
            <person name="Xin Z."/>
            <person name="Dong F.G."/>
            <person name="Ni X.M."/>
            <person name="Zheng M.G."/>
            <person name="Chun Y."/>
            <person name="Qian W.X."/>
        </authorList>
    </citation>
    <scope>NUCLEOTIDE SEQUENCE</scope>
    <source>
        <strain evidence="1">VB142</strain>
        <plasmid evidence="1">p2</plasmid>
    </source>
</reference>
<dbReference type="AlphaFoldDB" id="A0AAU6Q8X9"/>
<sequence>MMPVVVDLPPALIEQVRHDPRVAWVYQQNGEPVLAAGTRKLYLVGVKWNDGAGIIGWHECTGGYWRPDLRRMDGQLWQLRLNTISWDIPAELTAKTFATR</sequence>
<proteinExistence type="predicted"/>
<gene>
    <name evidence="1" type="ORF">WDJ50_18440</name>
</gene>
<organism evidence="1">
    <name type="scientific">Deinococcus sp. VB142</name>
    <dbReference type="NCBI Taxonomy" id="3112952"/>
    <lineage>
        <taxon>Bacteria</taxon>
        <taxon>Thermotogati</taxon>
        <taxon>Deinococcota</taxon>
        <taxon>Deinococci</taxon>
        <taxon>Deinococcales</taxon>
        <taxon>Deinococcaceae</taxon>
        <taxon>Deinococcus</taxon>
    </lineage>
</organism>